<dbReference type="Proteomes" id="UP000298416">
    <property type="component" value="Unassembled WGS sequence"/>
</dbReference>
<accession>A0A8X8VYS1</accession>
<evidence type="ECO:0000313" key="2">
    <source>
        <dbReference type="Proteomes" id="UP000298416"/>
    </source>
</evidence>
<protein>
    <submittedName>
        <fullName evidence="1">Uncharacterized protein</fullName>
    </submittedName>
</protein>
<dbReference type="EMBL" id="PNBA02000022">
    <property type="protein sequence ID" value="KAG6384860.1"/>
    <property type="molecule type" value="Genomic_DNA"/>
</dbReference>
<evidence type="ECO:0000313" key="1">
    <source>
        <dbReference type="EMBL" id="KAG6384860.1"/>
    </source>
</evidence>
<organism evidence="1">
    <name type="scientific">Salvia splendens</name>
    <name type="common">Scarlet sage</name>
    <dbReference type="NCBI Taxonomy" id="180675"/>
    <lineage>
        <taxon>Eukaryota</taxon>
        <taxon>Viridiplantae</taxon>
        <taxon>Streptophyta</taxon>
        <taxon>Embryophyta</taxon>
        <taxon>Tracheophyta</taxon>
        <taxon>Spermatophyta</taxon>
        <taxon>Magnoliopsida</taxon>
        <taxon>eudicotyledons</taxon>
        <taxon>Gunneridae</taxon>
        <taxon>Pentapetalae</taxon>
        <taxon>asterids</taxon>
        <taxon>lamiids</taxon>
        <taxon>Lamiales</taxon>
        <taxon>Lamiaceae</taxon>
        <taxon>Nepetoideae</taxon>
        <taxon>Mentheae</taxon>
        <taxon>Salviinae</taxon>
        <taxon>Salvia</taxon>
        <taxon>Salvia subgen. Calosphace</taxon>
        <taxon>core Calosphace</taxon>
    </lineage>
</organism>
<name>A0A8X8VYS1_SALSN</name>
<reference evidence="1" key="1">
    <citation type="submission" date="2018-01" db="EMBL/GenBank/DDBJ databases">
        <authorList>
            <person name="Mao J.F."/>
        </authorList>
    </citation>
    <scope>NUCLEOTIDE SEQUENCE</scope>
    <source>
        <strain evidence="1">Huo1</strain>
        <tissue evidence="1">Leaf</tissue>
    </source>
</reference>
<dbReference type="AlphaFoldDB" id="A0A8X8VYS1"/>
<gene>
    <name evidence="1" type="ORF">SASPL_153679</name>
</gene>
<keyword evidence="2" id="KW-1185">Reference proteome</keyword>
<comment type="caution">
    <text evidence="1">The sequence shown here is derived from an EMBL/GenBank/DDBJ whole genome shotgun (WGS) entry which is preliminary data.</text>
</comment>
<proteinExistence type="predicted"/>
<sequence>MQYLVVVIVGFEPRAGYLQRLEEAVKLASVLTLMGTIRLSATTNNGHKQIVKADSNAKYMHNKAWPLFNDWKGIFGKDRANGFRAEDMHPAAEKLYGHPTPIPETQPSDYNFSLDDLYTEEQIAESLNK</sequence>
<reference evidence="1" key="2">
    <citation type="submission" date="2020-08" db="EMBL/GenBank/DDBJ databases">
        <title>Plant Genome Project.</title>
        <authorList>
            <person name="Zhang R.-G."/>
        </authorList>
    </citation>
    <scope>NUCLEOTIDE SEQUENCE</scope>
    <source>
        <strain evidence="1">Huo1</strain>
        <tissue evidence="1">Leaf</tissue>
    </source>
</reference>